<proteinExistence type="predicted"/>
<dbReference type="EMBL" id="CR936257">
    <property type="protein sequence ID" value="CAI49341.1"/>
    <property type="molecule type" value="Genomic_DNA"/>
</dbReference>
<sequence>MQLALRFFATFREAVGTKEIERTFDAEATVGDVLAAVEDEFPELAGDILDDDGDIQPHLTVLRNGREVVHLDGTATELSDGDRLSIFPPVAGG</sequence>
<dbReference type="InterPro" id="IPR010038">
    <property type="entry name" value="MoaD_arc-typ"/>
</dbReference>
<name>Q3IRA2_NATPD</name>
<dbReference type="InterPro" id="IPR012675">
    <property type="entry name" value="Beta-grasp_dom_sf"/>
</dbReference>
<evidence type="ECO:0000313" key="2">
    <source>
        <dbReference type="Proteomes" id="UP000002698"/>
    </source>
</evidence>
<dbReference type="Gene3D" id="3.10.20.30">
    <property type="match status" value="1"/>
</dbReference>
<dbReference type="KEGG" id="nph:NP_2500A"/>
<dbReference type="EnsemblBacteria" id="CAI49341">
    <property type="protein sequence ID" value="CAI49341"/>
    <property type="gene ID" value="NP_2500A"/>
</dbReference>
<dbReference type="CDD" id="cd17505">
    <property type="entry name" value="Ubl_SAMP1_like"/>
    <property type="match status" value="1"/>
</dbReference>
<dbReference type="OrthoDB" id="134663at2157"/>
<dbReference type="eggNOG" id="arCOG00536">
    <property type="taxonomic scope" value="Archaea"/>
</dbReference>
<dbReference type="Proteomes" id="UP000002698">
    <property type="component" value="Chromosome"/>
</dbReference>
<dbReference type="SUPFAM" id="SSF54285">
    <property type="entry name" value="MoaD/ThiS"/>
    <property type="match status" value="1"/>
</dbReference>
<protein>
    <submittedName>
        <fullName evidence="1">Ubiquitin-like modifier protein SAMP3</fullName>
    </submittedName>
</protein>
<evidence type="ECO:0000313" key="1">
    <source>
        <dbReference type="EMBL" id="CAI49341.1"/>
    </source>
</evidence>
<dbReference type="AlphaFoldDB" id="Q3IRA2"/>
<organism evidence="1 2">
    <name type="scientific">Natronomonas pharaonis (strain ATCC 35678 / DSM 2160 / CIP 103997 / JCM 8858 / NBRC 14720 / NCIMB 2260 / Gabara)</name>
    <name type="common">Halobacterium pharaonis</name>
    <dbReference type="NCBI Taxonomy" id="348780"/>
    <lineage>
        <taxon>Archaea</taxon>
        <taxon>Methanobacteriati</taxon>
        <taxon>Methanobacteriota</taxon>
        <taxon>Stenosarchaea group</taxon>
        <taxon>Halobacteria</taxon>
        <taxon>Halobacteriales</taxon>
        <taxon>Natronomonadaceae</taxon>
        <taxon>Natronomonas</taxon>
    </lineage>
</organism>
<dbReference type="PANTHER" id="PTHR38031:SF1">
    <property type="entry name" value="SULFUR CARRIER PROTEIN CYSO"/>
    <property type="match status" value="1"/>
</dbReference>
<dbReference type="RefSeq" id="WP_011322967.1">
    <property type="nucleotide sequence ID" value="NC_007426.1"/>
</dbReference>
<dbReference type="InterPro" id="IPR052045">
    <property type="entry name" value="Sulfur_Carrier/Prot_Modifier"/>
</dbReference>
<dbReference type="PANTHER" id="PTHR38031">
    <property type="entry name" value="SULFUR CARRIER PROTEIN SLR0821-RELATED"/>
    <property type="match status" value="1"/>
</dbReference>
<reference evidence="1 2" key="1">
    <citation type="journal article" date="2005" name="Genome Res.">
        <title>Living with two extremes: conclusions from the genome sequence of Natronomonas pharaonis.</title>
        <authorList>
            <person name="Falb M."/>
            <person name="Pfeiffer F."/>
            <person name="Palm P."/>
            <person name="Rodewald K."/>
            <person name="Hickmann V."/>
            <person name="Tittor J."/>
            <person name="Oesterhelt D."/>
        </authorList>
    </citation>
    <scope>NUCLEOTIDE SEQUENCE [LARGE SCALE GENOMIC DNA]</scope>
    <source>
        <strain evidence="2">ATCC 35678 / DSM 2160 / CIP 103997 / JCM 8858 / NBRC 14720 / NCIMB 2260 / Gabara</strain>
    </source>
</reference>
<dbReference type="NCBIfam" id="NF041918">
    <property type="entry name" value="SAMP1"/>
    <property type="match status" value="1"/>
</dbReference>
<keyword evidence="2" id="KW-1185">Reference proteome</keyword>
<dbReference type="Pfam" id="PF02597">
    <property type="entry name" value="ThiS"/>
    <property type="match status" value="1"/>
</dbReference>
<dbReference type="STRING" id="348780.NP_2500A"/>
<dbReference type="InterPro" id="IPR003749">
    <property type="entry name" value="ThiS/MoaD-like"/>
</dbReference>
<dbReference type="GeneID" id="3702927"/>
<dbReference type="HOGENOM" id="CLU_114601_1_2_2"/>
<dbReference type="InterPro" id="IPR054834">
    <property type="entry name" value="SAMP1_3"/>
</dbReference>
<accession>Q3IRA2</accession>
<dbReference type="InterPro" id="IPR016155">
    <property type="entry name" value="Mopterin_synth/thiamin_S_b"/>
</dbReference>
<gene>
    <name evidence="1" type="primary">samp3</name>
    <name evidence="1" type="ordered locus">NP_2500A</name>
</gene>
<dbReference type="NCBIfam" id="TIGR01687">
    <property type="entry name" value="moaD_arch"/>
    <property type="match status" value="1"/>
</dbReference>